<sequence length="493" mass="54897">MKLSNSCLAVLSVTFVGSVTSFIPAPVFTSRGVTTDSTVLYISSWGTKGPPSRWTDATENKNPEDNIQSYLKAPEPVEARDNIDETVLVSGLVKSKERTDQFIFDLLNHEESAFAFKKIVAFVDDEKFAKKRLLSRSARYTGLLNKLDFVEASAEGALPTAAQLDGVKSWVAFLEDGDLIEKVKSVAALAKDASSLENISVLLTNAYSLDAAASESAVQSLKDSGKEFTLVAVGKLEDHDEGKIPYRFKDFGTDDGVLPADAIFSRNEAMRMITETLQLNAGVGKALSFTEVYDVNATEAKLIKGLREAGYARPQEIDHMLRNGVEAYQKAIDEFREKNPDWGKGVYATEAWWEDPKFKASVEEAMGGKKTPDILELKVEEKDERTLEIEKIAAEWAKREYFRQSMAGTVDEEMTEEAFIESVWDRALHEGDVKYRQMKGEDLDEEAELLDFKARQERKQQAMLKKAKEELKEILDEVDGGDGPNDDGSDDDE</sequence>
<keyword evidence="2" id="KW-0732">Signal</keyword>
<keyword evidence="4" id="KW-1185">Reference proteome</keyword>
<evidence type="ECO:0000256" key="1">
    <source>
        <dbReference type="SAM" id="MobiDB-lite"/>
    </source>
</evidence>
<reference evidence="3" key="1">
    <citation type="journal article" date="2021" name="Sci. Rep.">
        <title>Diploid genomic architecture of Nitzschia inconspicua, an elite biomass production diatom.</title>
        <authorList>
            <person name="Oliver A."/>
            <person name="Podell S."/>
            <person name="Pinowska A."/>
            <person name="Traller J.C."/>
            <person name="Smith S.R."/>
            <person name="McClure R."/>
            <person name="Beliaev A."/>
            <person name="Bohutskyi P."/>
            <person name="Hill E.A."/>
            <person name="Rabines A."/>
            <person name="Zheng H."/>
            <person name="Allen L.Z."/>
            <person name="Kuo A."/>
            <person name="Grigoriev I.V."/>
            <person name="Allen A.E."/>
            <person name="Hazlebeck D."/>
            <person name="Allen E.E."/>
        </authorList>
    </citation>
    <scope>NUCLEOTIDE SEQUENCE</scope>
    <source>
        <strain evidence="3">Hildebrandi</strain>
    </source>
</reference>
<dbReference type="EMBL" id="JAGRRH010000021">
    <property type="protein sequence ID" value="KAG7347150.1"/>
    <property type="molecule type" value="Genomic_DNA"/>
</dbReference>
<feature type="chain" id="PRO_5039889090" evidence="2">
    <location>
        <begin position="22"/>
        <end position="493"/>
    </location>
</feature>
<dbReference type="Proteomes" id="UP000693970">
    <property type="component" value="Unassembled WGS sequence"/>
</dbReference>
<organism evidence="3 4">
    <name type="scientific">Nitzschia inconspicua</name>
    <dbReference type="NCBI Taxonomy" id="303405"/>
    <lineage>
        <taxon>Eukaryota</taxon>
        <taxon>Sar</taxon>
        <taxon>Stramenopiles</taxon>
        <taxon>Ochrophyta</taxon>
        <taxon>Bacillariophyta</taxon>
        <taxon>Bacillariophyceae</taxon>
        <taxon>Bacillariophycidae</taxon>
        <taxon>Bacillariales</taxon>
        <taxon>Bacillariaceae</taxon>
        <taxon>Nitzschia</taxon>
    </lineage>
</organism>
<evidence type="ECO:0000313" key="3">
    <source>
        <dbReference type="EMBL" id="KAG7347150.1"/>
    </source>
</evidence>
<feature type="signal peptide" evidence="2">
    <location>
        <begin position="1"/>
        <end position="21"/>
    </location>
</feature>
<proteinExistence type="predicted"/>
<dbReference type="AlphaFoldDB" id="A0A9K3KNV4"/>
<feature type="compositionally biased region" description="Acidic residues" evidence="1">
    <location>
        <begin position="476"/>
        <end position="493"/>
    </location>
</feature>
<evidence type="ECO:0000313" key="4">
    <source>
        <dbReference type="Proteomes" id="UP000693970"/>
    </source>
</evidence>
<protein>
    <submittedName>
        <fullName evidence="3">Uncharacterized protein</fullName>
    </submittedName>
</protein>
<gene>
    <name evidence="3" type="ORF">IV203_006219</name>
</gene>
<evidence type="ECO:0000256" key="2">
    <source>
        <dbReference type="SAM" id="SignalP"/>
    </source>
</evidence>
<feature type="region of interest" description="Disordered" evidence="1">
    <location>
        <begin position="474"/>
        <end position="493"/>
    </location>
</feature>
<name>A0A9K3KNV4_9STRA</name>
<reference evidence="3" key="2">
    <citation type="submission" date="2021-04" db="EMBL/GenBank/DDBJ databases">
        <authorList>
            <person name="Podell S."/>
        </authorList>
    </citation>
    <scope>NUCLEOTIDE SEQUENCE</scope>
    <source>
        <strain evidence="3">Hildebrandi</strain>
    </source>
</reference>
<dbReference type="OrthoDB" id="192134at2759"/>
<accession>A0A9K3KNV4</accession>
<comment type="caution">
    <text evidence="3">The sequence shown here is derived from an EMBL/GenBank/DDBJ whole genome shotgun (WGS) entry which is preliminary data.</text>
</comment>